<comment type="caution">
    <text evidence="7">The sequence shown here is derived from an EMBL/GenBank/DDBJ whole genome shotgun (WGS) entry which is preliminary data.</text>
</comment>
<dbReference type="EMBL" id="PDJC01000001">
    <property type="protein sequence ID" value="PFG15714.1"/>
    <property type="molecule type" value="Genomic_DNA"/>
</dbReference>
<evidence type="ECO:0000313" key="8">
    <source>
        <dbReference type="Proteomes" id="UP000226079"/>
    </source>
</evidence>
<keyword evidence="5 6" id="KW-0472">Membrane</keyword>
<dbReference type="PANTHER" id="PTHR43701:SF2">
    <property type="entry name" value="MEMBRANE TRANSPORTER PROTEIN YJNA-RELATED"/>
    <property type="match status" value="1"/>
</dbReference>
<evidence type="ECO:0000256" key="4">
    <source>
        <dbReference type="ARBA" id="ARBA00022989"/>
    </source>
</evidence>
<feature type="transmembrane region" description="Helical" evidence="6">
    <location>
        <begin position="76"/>
        <end position="97"/>
    </location>
</feature>
<proteinExistence type="inferred from homology"/>
<sequence length="260" mass="26312">MLGLGRAQVLPLLGVGLVSGFFAGLFGIGGGLVIVPALVVLLRIEQKLAAGTSLLAILPAASIAAASYALEGSIDWPVAGLLAIGAIVGAQVGARLLQRIPRRALQWIFVGFVTVMIVQLMFVIPDRGADPGIDVARGVGLIVLGLVAGLLSAILGIGGGGVVVPVLMVWFGLGDLAAKGASLVMMLPGVISGLVANWRLKNVAVRAGLVVGASSLVSSPLGAWVAHLIPAQAGAWLFAAFLAFIGVSMLREALRPSPTV</sequence>
<dbReference type="Pfam" id="PF01925">
    <property type="entry name" value="TauE"/>
    <property type="match status" value="2"/>
</dbReference>
<dbReference type="OrthoDB" id="3700425at2"/>
<dbReference type="Proteomes" id="UP000226079">
    <property type="component" value="Unassembled WGS sequence"/>
</dbReference>
<comment type="similarity">
    <text evidence="2 6">Belongs to the 4-toluene sulfonate uptake permease (TSUP) (TC 2.A.102) family.</text>
</comment>
<feature type="transmembrane region" description="Helical" evidence="6">
    <location>
        <begin position="233"/>
        <end position="250"/>
    </location>
</feature>
<evidence type="ECO:0000256" key="1">
    <source>
        <dbReference type="ARBA" id="ARBA00004141"/>
    </source>
</evidence>
<name>A0A2A9CMS2_9ACTN</name>
<keyword evidence="4 6" id="KW-1133">Transmembrane helix</keyword>
<organism evidence="7 8">
    <name type="scientific">Propionicimonas paludicola</name>
    <dbReference type="NCBI Taxonomy" id="185243"/>
    <lineage>
        <taxon>Bacteria</taxon>
        <taxon>Bacillati</taxon>
        <taxon>Actinomycetota</taxon>
        <taxon>Actinomycetes</taxon>
        <taxon>Propionibacteriales</taxon>
        <taxon>Nocardioidaceae</taxon>
        <taxon>Propionicimonas</taxon>
    </lineage>
</organism>
<comment type="subcellular location">
    <subcellularLocation>
        <location evidence="6">Cell membrane</location>
        <topology evidence="6">Multi-pass membrane protein</topology>
    </subcellularLocation>
    <subcellularLocation>
        <location evidence="1">Membrane</location>
        <topology evidence="1">Multi-pass membrane protein</topology>
    </subcellularLocation>
</comment>
<dbReference type="InterPro" id="IPR051598">
    <property type="entry name" value="TSUP/Inactive_protease-like"/>
</dbReference>
<feature type="transmembrane region" description="Helical" evidence="6">
    <location>
        <begin position="104"/>
        <end position="124"/>
    </location>
</feature>
<reference evidence="7 8" key="1">
    <citation type="submission" date="2017-10" db="EMBL/GenBank/DDBJ databases">
        <title>Sequencing the genomes of 1000 actinobacteria strains.</title>
        <authorList>
            <person name="Klenk H.-P."/>
        </authorList>
    </citation>
    <scope>NUCLEOTIDE SEQUENCE [LARGE SCALE GENOMIC DNA]</scope>
    <source>
        <strain evidence="7 8">DSM 15597</strain>
    </source>
</reference>
<dbReference type="InterPro" id="IPR002781">
    <property type="entry name" value="TM_pro_TauE-like"/>
</dbReference>
<gene>
    <name evidence="7" type="ORF">ATK74_0234</name>
</gene>
<evidence type="ECO:0000256" key="5">
    <source>
        <dbReference type="ARBA" id="ARBA00023136"/>
    </source>
</evidence>
<keyword evidence="6" id="KW-1003">Cell membrane</keyword>
<evidence type="ECO:0000256" key="3">
    <source>
        <dbReference type="ARBA" id="ARBA00022692"/>
    </source>
</evidence>
<dbReference type="AlphaFoldDB" id="A0A2A9CMS2"/>
<accession>A0A2A9CMS2</accession>
<feature type="transmembrane region" description="Helical" evidence="6">
    <location>
        <begin position="12"/>
        <end position="41"/>
    </location>
</feature>
<dbReference type="GO" id="GO:0005886">
    <property type="term" value="C:plasma membrane"/>
    <property type="evidence" value="ECO:0007669"/>
    <property type="project" value="UniProtKB-SubCell"/>
</dbReference>
<keyword evidence="3 6" id="KW-0812">Transmembrane</keyword>
<protein>
    <recommendedName>
        <fullName evidence="6">Probable membrane transporter protein</fullName>
    </recommendedName>
</protein>
<dbReference type="PANTHER" id="PTHR43701">
    <property type="entry name" value="MEMBRANE TRANSPORTER PROTEIN MJ0441-RELATED"/>
    <property type="match status" value="1"/>
</dbReference>
<evidence type="ECO:0000256" key="6">
    <source>
        <dbReference type="RuleBase" id="RU363041"/>
    </source>
</evidence>
<feature type="transmembrane region" description="Helical" evidence="6">
    <location>
        <begin position="144"/>
        <end position="173"/>
    </location>
</feature>
<evidence type="ECO:0000313" key="7">
    <source>
        <dbReference type="EMBL" id="PFG15714.1"/>
    </source>
</evidence>
<feature type="transmembrane region" description="Helical" evidence="6">
    <location>
        <begin position="48"/>
        <end position="70"/>
    </location>
</feature>
<evidence type="ECO:0000256" key="2">
    <source>
        <dbReference type="ARBA" id="ARBA00009142"/>
    </source>
</evidence>
<keyword evidence="8" id="KW-1185">Reference proteome</keyword>
<feature type="transmembrane region" description="Helical" evidence="6">
    <location>
        <begin position="180"/>
        <end position="198"/>
    </location>
</feature>